<keyword evidence="2" id="KW-1185">Reference proteome</keyword>
<gene>
    <name evidence="1" type="ORF">V3H18_00720</name>
</gene>
<reference evidence="1 2" key="1">
    <citation type="submission" date="2024-02" db="EMBL/GenBank/DDBJ databases">
        <authorList>
            <person name="Grouzdev D."/>
        </authorList>
    </citation>
    <scope>NUCLEOTIDE SEQUENCE [LARGE SCALE GENOMIC DNA]</scope>
    <source>
        <strain evidence="1 2">9N</strain>
    </source>
</reference>
<dbReference type="Proteomes" id="UP001350748">
    <property type="component" value="Unassembled WGS sequence"/>
</dbReference>
<protein>
    <recommendedName>
        <fullName evidence="3">Histidine kinase</fullName>
    </recommendedName>
</protein>
<comment type="caution">
    <text evidence="1">The sequence shown here is derived from an EMBL/GenBank/DDBJ whole genome shotgun (WGS) entry which is preliminary data.</text>
</comment>
<organism evidence="1 2">
    <name type="scientific">Methylocystis borbori</name>
    <dbReference type="NCBI Taxonomy" id="3118750"/>
    <lineage>
        <taxon>Bacteria</taxon>
        <taxon>Pseudomonadati</taxon>
        <taxon>Pseudomonadota</taxon>
        <taxon>Alphaproteobacteria</taxon>
        <taxon>Hyphomicrobiales</taxon>
        <taxon>Methylocystaceae</taxon>
        <taxon>Methylocystis</taxon>
    </lineage>
</organism>
<dbReference type="EMBL" id="JAZHYN010000001">
    <property type="protein sequence ID" value="MEF3365049.1"/>
    <property type="molecule type" value="Genomic_DNA"/>
</dbReference>
<evidence type="ECO:0000313" key="1">
    <source>
        <dbReference type="EMBL" id="MEF3365049.1"/>
    </source>
</evidence>
<accession>A0ABU7XD24</accession>
<dbReference type="RefSeq" id="WP_332079944.1">
    <property type="nucleotide sequence ID" value="NZ_JAZHYN010000001.1"/>
</dbReference>
<proteinExistence type="predicted"/>
<name>A0ABU7XD24_9HYPH</name>
<evidence type="ECO:0008006" key="3">
    <source>
        <dbReference type="Google" id="ProtNLM"/>
    </source>
</evidence>
<evidence type="ECO:0000313" key="2">
    <source>
        <dbReference type="Proteomes" id="UP001350748"/>
    </source>
</evidence>
<sequence length="194" mass="22120">MAAALIGGLLLSLDYGVGRFQAYSAKQKRSAQLALERAAYTSLFVELVNVAYEPDRSGYRLTMAMQSLDPQHPIYVMLNPIRVFEQSGLVWKEVPARTPRDSSSGVVKLTGRRLYQTIFTPNVKDWAELMPGYMHIRFDNDMLISLRSEPDEDIVARKDPYYVFLKPLDADDDAIRKQMNYSVDPPLYITMPPH</sequence>